<evidence type="ECO:0000313" key="1">
    <source>
        <dbReference type="EMBL" id="GAU21699.1"/>
    </source>
</evidence>
<accession>A0A2Z6MRS0</accession>
<protein>
    <submittedName>
        <fullName evidence="1">Uncharacterized protein</fullName>
    </submittedName>
</protein>
<proteinExistence type="predicted"/>
<dbReference type="Proteomes" id="UP000242715">
    <property type="component" value="Unassembled WGS sequence"/>
</dbReference>
<reference evidence="2" key="1">
    <citation type="journal article" date="2017" name="Front. Plant Sci.">
        <title>Climate Clever Clovers: New Paradigm to Reduce the Environmental Footprint of Ruminants by Breeding Low Methanogenic Forages Utilizing Haplotype Variation.</title>
        <authorList>
            <person name="Kaur P."/>
            <person name="Appels R."/>
            <person name="Bayer P.E."/>
            <person name="Keeble-Gagnere G."/>
            <person name="Wang J."/>
            <person name="Hirakawa H."/>
            <person name="Shirasawa K."/>
            <person name="Vercoe P."/>
            <person name="Stefanova K."/>
            <person name="Durmic Z."/>
            <person name="Nichols P."/>
            <person name="Revell C."/>
            <person name="Isobe S.N."/>
            <person name="Edwards D."/>
            <person name="Erskine W."/>
        </authorList>
    </citation>
    <scope>NUCLEOTIDE SEQUENCE [LARGE SCALE GENOMIC DNA]</scope>
    <source>
        <strain evidence="2">cv. Daliak</strain>
    </source>
</reference>
<dbReference type="AlphaFoldDB" id="A0A2Z6MRS0"/>
<dbReference type="EMBL" id="DF973235">
    <property type="protein sequence ID" value="GAU21699.1"/>
    <property type="molecule type" value="Genomic_DNA"/>
</dbReference>
<name>A0A2Z6MRS0_TRISU</name>
<keyword evidence="2" id="KW-1185">Reference proteome</keyword>
<evidence type="ECO:0000313" key="2">
    <source>
        <dbReference type="Proteomes" id="UP000242715"/>
    </source>
</evidence>
<sequence>MRGGKNNPKNSTLKVTNSILSTQAEILTLTGKIVMLKPFKAVIDDRGDPFSLKKELGNLRVTVAIKEDVILGHLR</sequence>
<organism evidence="1 2">
    <name type="scientific">Trifolium subterraneum</name>
    <name type="common">Subterranean clover</name>
    <dbReference type="NCBI Taxonomy" id="3900"/>
    <lineage>
        <taxon>Eukaryota</taxon>
        <taxon>Viridiplantae</taxon>
        <taxon>Streptophyta</taxon>
        <taxon>Embryophyta</taxon>
        <taxon>Tracheophyta</taxon>
        <taxon>Spermatophyta</taxon>
        <taxon>Magnoliopsida</taxon>
        <taxon>eudicotyledons</taxon>
        <taxon>Gunneridae</taxon>
        <taxon>Pentapetalae</taxon>
        <taxon>rosids</taxon>
        <taxon>fabids</taxon>
        <taxon>Fabales</taxon>
        <taxon>Fabaceae</taxon>
        <taxon>Papilionoideae</taxon>
        <taxon>50 kb inversion clade</taxon>
        <taxon>NPAAA clade</taxon>
        <taxon>Hologalegina</taxon>
        <taxon>IRL clade</taxon>
        <taxon>Trifolieae</taxon>
        <taxon>Trifolium</taxon>
    </lineage>
</organism>
<gene>
    <name evidence="1" type="ORF">TSUD_242710</name>
</gene>